<gene>
    <name evidence="3" type="ORF">ECRA1380_LOCUS5651</name>
</gene>
<reference evidence="3" key="1">
    <citation type="submission" date="2021-01" db="EMBL/GenBank/DDBJ databases">
        <authorList>
            <person name="Corre E."/>
            <person name="Pelletier E."/>
            <person name="Niang G."/>
            <person name="Scheremetjew M."/>
            <person name="Finn R."/>
            <person name="Kale V."/>
            <person name="Holt S."/>
            <person name="Cochrane G."/>
            <person name="Meng A."/>
            <person name="Brown T."/>
            <person name="Cohen L."/>
        </authorList>
    </citation>
    <scope>NUCLEOTIDE SEQUENCE</scope>
    <source>
        <strain evidence="3">CT5</strain>
    </source>
</reference>
<name>A0A7S3NQ94_EUPCR</name>
<sequence>MNDIMIKQESHEISSIIASNKIDNLNNEESPQFREKEKSLPIDSDEEDDKENKINNVEKWRRQGLEEMIKDIKEELHKKEKASQNIDSEDSIKASLLGIEDVESFIPESNQIVSGEIQMMSKAI</sequence>
<feature type="region of interest" description="Disordered" evidence="2">
    <location>
        <begin position="24"/>
        <end position="53"/>
    </location>
</feature>
<evidence type="ECO:0000256" key="1">
    <source>
        <dbReference type="SAM" id="Coils"/>
    </source>
</evidence>
<accession>A0A7S3NQ94</accession>
<organism evidence="3">
    <name type="scientific">Euplotes crassus</name>
    <dbReference type="NCBI Taxonomy" id="5936"/>
    <lineage>
        <taxon>Eukaryota</taxon>
        <taxon>Sar</taxon>
        <taxon>Alveolata</taxon>
        <taxon>Ciliophora</taxon>
        <taxon>Intramacronucleata</taxon>
        <taxon>Spirotrichea</taxon>
        <taxon>Hypotrichia</taxon>
        <taxon>Euplotida</taxon>
        <taxon>Euplotidae</taxon>
        <taxon>Moneuplotes</taxon>
    </lineage>
</organism>
<evidence type="ECO:0000256" key="2">
    <source>
        <dbReference type="SAM" id="MobiDB-lite"/>
    </source>
</evidence>
<dbReference type="AlphaFoldDB" id="A0A7S3NQ94"/>
<keyword evidence="1" id="KW-0175">Coiled coil</keyword>
<feature type="coiled-coil region" evidence="1">
    <location>
        <begin position="62"/>
        <end position="89"/>
    </location>
</feature>
<evidence type="ECO:0000313" key="3">
    <source>
        <dbReference type="EMBL" id="CAE0380690.1"/>
    </source>
</evidence>
<protein>
    <submittedName>
        <fullName evidence="3">Uncharacterized protein</fullName>
    </submittedName>
</protein>
<dbReference type="EMBL" id="HBIK01012003">
    <property type="protein sequence ID" value="CAE0380690.1"/>
    <property type="molecule type" value="Transcribed_RNA"/>
</dbReference>
<feature type="compositionally biased region" description="Basic and acidic residues" evidence="2">
    <location>
        <begin position="31"/>
        <end position="40"/>
    </location>
</feature>
<proteinExistence type="predicted"/>